<evidence type="ECO:0000313" key="1">
    <source>
        <dbReference type="EMBL" id="KRM90743.1"/>
    </source>
</evidence>
<dbReference type="InterPro" id="IPR019734">
    <property type="entry name" value="TPR_rpt"/>
</dbReference>
<sequence>MRKEELEKKLDELIKQNIKKIELHSDDVKGYYELGVLLTDCKEFQLAEELFIKALSRFKSVEECDLLFYGLGNVLYSANEYTNAMKYFRKIKGPKLLSESYLMIAQCFYAQEQYQQSLGFALTVSEKMQQNTSSKLLIAKNFIALGDFKNAKKYLDEFLVLDDKDFDAWFQRGVVALVLDENEDNVYFGKAKQIDKNKFFKMKERLIEIQEALIIQAKKKGGSKK</sequence>
<evidence type="ECO:0000313" key="2">
    <source>
        <dbReference type="Proteomes" id="UP000051131"/>
    </source>
</evidence>
<dbReference type="PATRIC" id="fig|1423729.3.peg.742"/>
<gene>
    <name evidence="1" type="ORF">FC80_GL000734</name>
</gene>
<dbReference type="RefSeq" id="WP_057828967.1">
    <property type="nucleotide sequence ID" value="NZ_AYZE01000014.1"/>
</dbReference>
<accession>A0A0R2CGY5</accession>
<dbReference type="Proteomes" id="UP000051131">
    <property type="component" value="Unassembled WGS sequence"/>
</dbReference>
<comment type="caution">
    <text evidence="1">The sequence shown here is derived from an EMBL/GenBank/DDBJ whole genome shotgun (WGS) entry which is preliminary data.</text>
</comment>
<dbReference type="AlphaFoldDB" id="A0A0R2CGY5"/>
<name>A0A0R2CGY5_9LACO</name>
<dbReference type="OrthoDB" id="2329209at2"/>
<dbReference type="InterPro" id="IPR011990">
    <property type="entry name" value="TPR-like_helical_dom_sf"/>
</dbReference>
<dbReference type="STRING" id="1423729.FC80_GL000734"/>
<dbReference type="SMART" id="SM00028">
    <property type="entry name" value="TPR"/>
    <property type="match status" value="3"/>
</dbReference>
<reference evidence="1 2" key="1">
    <citation type="journal article" date="2015" name="Genome Announc.">
        <title>Expanding the biotechnology potential of lactobacilli through comparative genomics of 213 strains and associated genera.</title>
        <authorList>
            <person name="Sun Z."/>
            <person name="Harris H.M."/>
            <person name="McCann A."/>
            <person name="Guo C."/>
            <person name="Argimon S."/>
            <person name="Zhang W."/>
            <person name="Yang X."/>
            <person name="Jeffery I.B."/>
            <person name="Cooney J.C."/>
            <person name="Kagawa T.F."/>
            <person name="Liu W."/>
            <person name="Song Y."/>
            <person name="Salvetti E."/>
            <person name="Wrobel A."/>
            <person name="Rasinkangas P."/>
            <person name="Parkhill J."/>
            <person name="Rea M.C."/>
            <person name="O'Sullivan O."/>
            <person name="Ritari J."/>
            <person name="Douillard F.P."/>
            <person name="Paul Ross R."/>
            <person name="Yang R."/>
            <person name="Briner A.E."/>
            <person name="Felis G.E."/>
            <person name="de Vos W.M."/>
            <person name="Barrangou R."/>
            <person name="Klaenhammer T.R."/>
            <person name="Caufield P.W."/>
            <person name="Cui Y."/>
            <person name="Zhang H."/>
            <person name="O'Toole P.W."/>
        </authorList>
    </citation>
    <scope>NUCLEOTIDE SEQUENCE [LARGE SCALE GENOMIC DNA]</scope>
    <source>
        <strain evidence="1 2">DSM 21116</strain>
    </source>
</reference>
<dbReference type="SUPFAM" id="SSF48452">
    <property type="entry name" value="TPR-like"/>
    <property type="match status" value="1"/>
</dbReference>
<dbReference type="Gene3D" id="1.25.40.10">
    <property type="entry name" value="Tetratricopeptide repeat domain"/>
    <property type="match status" value="2"/>
</dbReference>
<proteinExistence type="predicted"/>
<keyword evidence="2" id="KW-1185">Reference proteome</keyword>
<dbReference type="EMBL" id="AYZE01000014">
    <property type="protein sequence ID" value="KRM90743.1"/>
    <property type="molecule type" value="Genomic_DNA"/>
</dbReference>
<protein>
    <submittedName>
        <fullName evidence="1">Uncharacterized protein</fullName>
    </submittedName>
</protein>
<organism evidence="1 2">
    <name type="scientific">Liquorilactobacillus cacaonum DSM 21116</name>
    <dbReference type="NCBI Taxonomy" id="1423729"/>
    <lineage>
        <taxon>Bacteria</taxon>
        <taxon>Bacillati</taxon>
        <taxon>Bacillota</taxon>
        <taxon>Bacilli</taxon>
        <taxon>Lactobacillales</taxon>
        <taxon>Lactobacillaceae</taxon>
        <taxon>Liquorilactobacillus</taxon>
    </lineage>
</organism>
<dbReference type="Pfam" id="PF13432">
    <property type="entry name" value="TPR_16"/>
    <property type="match status" value="2"/>
</dbReference>